<name>A0A1W6YIU9_9BORD</name>
<evidence type="ECO:0008006" key="3">
    <source>
        <dbReference type="Google" id="ProtNLM"/>
    </source>
</evidence>
<gene>
    <name evidence="1" type="ORF">CAL12_09340</name>
</gene>
<keyword evidence="2" id="KW-1185">Reference proteome</keyword>
<evidence type="ECO:0000313" key="2">
    <source>
        <dbReference type="Proteomes" id="UP000194151"/>
    </source>
</evidence>
<accession>A0A1W6YIU9</accession>
<proteinExistence type="predicted"/>
<evidence type="ECO:0000313" key="1">
    <source>
        <dbReference type="EMBL" id="ARP81026.1"/>
    </source>
</evidence>
<dbReference type="OrthoDB" id="8637007at2"/>
<reference evidence="1 2" key="1">
    <citation type="submission" date="2017-05" db="EMBL/GenBank/DDBJ databases">
        <title>Complete and WGS of Bordetella genogroups.</title>
        <authorList>
            <person name="Spilker T."/>
            <person name="LiPuma J."/>
        </authorList>
    </citation>
    <scope>NUCLEOTIDE SEQUENCE [LARGE SCALE GENOMIC DNA]</scope>
    <source>
        <strain evidence="1 2">AU19157</strain>
    </source>
</reference>
<dbReference type="EMBL" id="CP021108">
    <property type="protein sequence ID" value="ARP81026.1"/>
    <property type="molecule type" value="Genomic_DNA"/>
</dbReference>
<dbReference type="RefSeq" id="WP_086064233.1">
    <property type="nucleotide sequence ID" value="NZ_CP021108.1"/>
</dbReference>
<dbReference type="KEGG" id="bgv:CAL12_09340"/>
<dbReference type="AlphaFoldDB" id="A0A1W6YIU9"/>
<sequence>MAAIWEIAVVEDGAVFWLETGHRYVACRCTTDVLRRVERSTGLSGVAALRAAEDELVEEASRRLAEREDLPLRLAYHD</sequence>
<dbReference type="Proteomes" id="UP000194151">
    <property type="component" value="Chromosome"/>
</dbReference>
<organism evidence="1 2">
    <name type="scientific">Bordetella genomosp. 8</name>
    <dbReference type="NCBI Taxonomy" id="1416806"/>
    <lineage>
        <taxon>Bacteria</taxon>
        <taxon>Pseudomonadati</taxon>
        <taxon>Pseudomonadota</taxon>
        <taxon>Betaproteobacteria</taxon>
        <taxon>Burkholderiales</taxon>
        <taxon>Alcaligenaceae</taxon>
        <taxon>Bordetella</taxon>
    </lineage>
</organism>
<protein>
    <recommendedName>
        <fullName evidence="3">DUF1488 domain-containing protein</fullName>
    </recommendedName>
</protein>